<sequence>MAVPKPTLSTVAASAVLALCGSLLGVAVAGPAAAADTAPTPQPAATVPATLAPATGGPANATLADPARPGAPAAAPVAQNLALSSYDPGTGSAVLAPAANSPSIAAGPAGPAADAIKPGQLIDSPPTAAAPHGALVAVTGVRQAADGTVAVSTRPATLPELLGNTSAALHTAIDPGSFHVEPQLKGIQITSDLGPGSGHGSISGGIGLKADATVPLPNGSTATLAGSVELDPSVDFSYQGATGLIDPQQARIGFALGAHADWHVSGTFTGGVPIRIPIATYSASPVVMVGALPVVINLGFTLSADISADGTVTLDAEQSYDGSWGVHSDYVKGPGWTTTTDPGTSTVSPLKLSLSGAASVKAGLLAEGSIALYDTVGVKASIEPYLRVAADGTVVLDPGNTAPIDHGTVTLYGGIAIDGALMARLVILGTPVLEKDLPFLAFRREWQLTSLTTGQAPPHAVTWTPLVADAGDDSRSAYLTARADWDSGAHKASCPDGGRLVGLSHGGDRGLCTDAAKADLWAADRAFTVVHDETNVTADWAYGYTKAQCPTGSFATGFSRNGRSLGVLCAKAAGPLSTVTRTVWFDKGDNRPAPAGGGDFAYGWAKGQCADDEYVAGVAYSQPWYELWASRPYAMLCAKLV</sequence>
<organism evidence="3 4">
    <name type="scientific">Kitasatospora cinereorecta</name>
    <dbReference type="NCBI Taxonomy" id="285560"/>
    <lineage>
        <taxon>Bacteria</taxon>
        <taxon>Bacillati</taxon>
        <taxon>Actinomycetota</taxon>
        <taxon>Actinomycetes</taxon>
        <taxon>Kitasatosporales</taxon>
        <taxon>Streptomycetaceae</taxon>
        <taxon>Kitasatospora</taxon>
    </lineage>
</organism>
<keyword evidence="2" id="KW-0732">Signal</keyword>
<evidence type="ECO:0000256" key="2">
    <source>
        <dbReference type="SAM" id="SignalP"/>
    </source>
</evidence>
<feature type="chain" id="PRO_5047343268" evidence="2">
    <location>
        <begin position="35"/>
        <end position="641"/>
    </location>
</feature>
<dbReference type="RefSeq" id="WP_346146745.1">
    <property type="nucleotide sequence ID" value="NZ_BAAAUA010000029.1"/>
</dbReference>
<protein>
    <submittedName>
        <fullName evidence="3">Uncharacterized protein</fullName>
    </submittedName>
</protein>
<evidence type="ECO:0000313" key="4">
    <source>
        <dbReference type="Proteomes" id="UP001596066"/>
    </source>
</evidence>
<feature type="signal peptide" evidence="2">
    <location>
        <begin position="1"/>
        <end position="34"/>
    </location>
</feature>
<reference evidence="4" key="1">
    <citation type="journal article" date="2019" name="Int. J. Syst. Evol. Microbiol.">
        <title>The Global Catalogue of Microorganisms (GCM) 10K type strain sequencing project: providing services to taxonomists for standard genome sequencing and annotation.</title>
        <authorList>
            <consortium name="The Broad Institute Genomics Platform"/>
            <consortium name="The Broad Institute Genome Sequencing Center for Infectious Disease"/>
            <person name="Wu L."/>
            <person name="Ma J."/>
        </authorList>
    </citation>
    <scope>NUCLEOTIDE SEQUENCE [LARGE SCALE GENOMIC DNA]</scope>
    <source>
        <strain evidence="4">CGMCC 4.1622</strain>
    </source>
</reference>
<proteinExistence type="predicted"/>
<feature type="region of interest" description="Disordered" evidence="1">
    <location>
        <begin position="34"/>
        <end position="72"/>
    </location>
</feature>
<comment type="caution">
    <text evidence="3">The sequence shown here is derived from an EMBL/GenBank/DDBJ whole genome shotgun (WGS) entry which is preliminary data.</text>
</comment>
<name>A0ABW0VEE0_9ACTN</name>
<accession>A0ABW0VEE0</accession>
<gene>
    <name evidence="3" type="ORF">ACFPZF_17940</name>
</gene>
<evidence type="ECO:0000313" key="3">
    <source>
        <dbReference type="EMBL" id="MFC5643234.1"/>
    </source>
</evidence>
<evidence type="ECO:0000256" key="1">
    <source>
        <dbReference type="SAM" id="MobiDB-lite"/>
    </source>
</evidence>
<dbReference type="Proteomes" id="UP001596066">
    <property type="component" value="Unassembled WGS sequence"/>
</dbReference>
<keyword evidence="4" id="KW-1185">Reference proteome</keyword>
<dbReference type="EMBL" id="JBHSOC010000028">
    <property type="protein sequence ID" value="MFC5643234.1"/>
    <property type="molecule type" value="Genomic_DNA"/>
</dbReference>